<reference evidence="1" key="1">
    <citation type="submission" date="2021-01" db="EMBL/GenBank/DDBJ databases">
        <title>Modified the classification status of verrucomicrobia.</title>
        <authorList>
            <person name="Feng X."/>
        </authorList>
    </citation>
    <scope>NUCLEOTIDE SEQUENCE</scope>
    <source>
        <strain evidence="1">KCTC 12986</strain>
    </source>
</reference>
<dbReference type="GO" id="GO:0008168">
    <property type="term" value="F:methyltransferase activity"/>
    <property type="evidence" value="ECO:0007669"/>
    <property type="project" value="UniProtKB-KW"/>
</dbReference>
<comment type="caution">
    <text evidence="1">The sequence shown here is derived from an EMBL/GenBank/DDBJ whole genome shotgun (WGS) entry which is preliminary data.</text>
</comment>
<proteinExistence type="predicted"/>
<accession>A0A934VM76</accession>
<evidence type="ECO:0000313" key="2">
    <source>
        <dbReference type="Proteomes" id="UP000604083"/>
    </source>
</evidence>
<dbReference type="InterPro" id="IPR029063">
    <property type="entry name" value="SAM-dependent_MTases_sf"/>
</dbReference>
<protein>
    <submittedName>
        <fullName evidence="1">Methyltransferase domain-containing protein</fullName>
    </submittedName>
</protein>
<keyword evidence="1" id="KW-0808">Transferase</keyword>
<name>A0A934VM76_9BACT</name>
<dbReference type="EMBL" id="JAENIO010000016">
    <property type="protein sequence ID" value="MBK1833987.1"/>
    <property type="molecule type" value="Genomic_DNA"/>
</dbReference>
<organism evidence="1 2">
    <name type="scientific">Roseibacillus ishigakijimensis</name>
    <dbReference type="NCBI Taxonomy" id="454146"/>
    <lineage>
        <taxon>Bacteria</taxon>
        <taxon>Pseudomonadati</taxon>
        <taxon>Verrucomicrobiota</taxon>
        <taxon>Verrucomicrobiia</taxon>
        <taxon>Verrucomicrobiales</taxon>
        <taxon>Verrucomicrobiaceae</taxon>
        <taxon>Roseibacillus</taxon>
    </lineage>
</organism>
<dbReference type="Gene3D" id="3.40.50.150">
    <property type="entry name" value="Vaccinia Virus protein VP39"/>
    <property type="match status" value="1"/>
</dbReference>
<sequence>MKRVIEPEILDDLPASDPRAQRSRRDLRLINALMGNERWILRELRRRARGQAVCELGAGDGELLRALARQGHPGCGFDFQPAPADLAPGAEWQQGDFLQTLPRQDQPARVVVGSLILHHLSSPQLAELGRLLSRSRLLLFAEPLRSPWALVEGRTLFPFVNDVTRHDMMVSIRAGFRRGELRELLALEGDWQWRERTTLRGGLRSLAWREEAN</sequence>
<evidence type="ECO:0000313" key="1">
    <source>
        <dbReference type="EMBL" id="MBK1833987.1"/>
    </source>
</evidence>
<keyword evidence="2" id="KW-1185">Reference proteome</keyword>
<dbReference type="RefSeq" id="WP_200391423.1">
    <property type="nucleotide sequence ID" value="NZ_JAENIO010000016.1"/>
</dbReference>
<dbReference type="AlphaFoldDB" id="A0A934VM76"/>
<dbReference type="SUPFAM" id="SSF53335">
    <property type="entry name" value="S-adenosyl-L-methionine-dependent methyltransferases"/>
    <property type="match status" value="1"/>
</dbReference>
<dbReference type="Proteomes" id="UP000604083">
    <property type="component" value="Unassembled WGS sequence"/>
</dbReference>
<gene>
    <name evidence="1" type="ORF">JIN78_07940</name>
</gene>
<dbReference type="GO" id="GO:0032259">
    <property type="term" value="P:methylation"/>
    <property type="evidence" value="ECO:0007669"/>
    <property type="project" value="UniProtKB-KW"/>
</dbReference>
<dbReference type="Pfam" id="PF13489">
    <property type="entry name" value="Methyltransf_23"/>
    <property type="match status" value="1"/>
</dbReference>
<keyword evidence="1" id="KW-0489">Methyltransferase</keyword>